<dbReference type="AlphaFoldDB" id="A0A9Q0J4C5"/>
<dbReference type="Proteomes" id="UP001141552">
    <property type="component" value="Unassembled WGS sequence"/>
</dbReference>
<feature type="domain" description="CTLH" evidence="3">
    <location>
        <begin position="33"/>
        <end position="90"/>
    </location>
</feature>
<dbReference type="OrthoDB" id="1602884at2759"/>
<reference evidence="4" key="1">
    <citation type="submission" date="2022-02" db="EMBL/GenBank/DDBJ databases">
        <authorList>
            <person name="Henning P.M."/>
            <person name="McCubbin A.G."/>
            <person name="Shore J.S."/>
        </authorList>
    </citation>
    <scope>NUCLEOTIDE SEQUENCE</scope>
    <source>
        <strain evidence="4">F60SS</strain>
        <tissue evidence="4">Leaves</tissue>
    </source>
</reference>
<keyword evidence="5" id="KW-1185">Reference proteome</keyword>
<dbReference type="EMBL" id="JAKUCV010006387">
    <property type="protein sequence ID" value="KAJ4827612.1"/>
    <property type="molecule type" value="Genomic_DNA"/>
</dbReference>
<dbReference type="PANTHER" id="PTHR44083:SF30">
    <property type="entry name" value="TOPLESS-LIKE PROTEIN"/>
    <property type="match status" value="1"/>
</dbReference>
<keyword evidence="2" id="KW-0677">Repeat</keyword>
<evidence type="ECO:0000313" key="4">
    <source>
        <dbReference type="EMBL" id="KAJ4827612.1"/>
    </source>
</evidence>
<dbReference type="PROSITE" id="PS50896">
    <property type="entry name" value="LISH"/>
    <property type="match status" value="1"/>
</dbReference>
<keyword evidence="1" id="KW-0853">WD repeat</keyword>
<feature type="non-terminal residue" evidence="4">
    <location>
        <position position="1"/>
    </location>
</feature>
<dbReference type="InterPro" id="IPR006594">
    <property type="entry name" value="LisH"/>
</dbReference>
<dbReference type="InterPro" id="IPR027728">
    <property type="entry name" value="Topless_fam"/>
</dbReference>
<evidence type="ECO:0000256" key="1">
    <source>
        <dbReference type="ARBA" id="ARBA00022574"/>
    </source>
</evidence>
<evidence type="ECO:0000313" key="5">
    <source>
        <dbReference type="Proteomes" id="UP001141552"/>
    </source>
</evidence>
<comment type="caution">
    <text evidence="4">The sequence shown here is derived from an EMBL/GenBank/DDBJ whole genome shotgun (WGS) entry which is preliminary data.</text>
</comment>
<name>A0A9Q0J4C5_9ROSI</name>
<dbReference type="PROSITE" id="PS50897">
    <property type="entry name" value="CTLH"/>
    <property type="match status" value="1"/>
</dbReference>
<dbReference type="GO" id="GO:0006355">
    <property type="term" value="P:regulation of DNA-templated transcription"/>
    <property type="evidence" value="ECO:0007669"/>
    <property type="project" value="InterPro"/>
</dbReference>
<dbReference type="SMART" id="SM00667">
    <property type="entry name" value="LisH"/>
    <property type="match status" value="1"/>
</dbReference>
<proteinExistence type="predicted"/>
<evidence type="ECO:0000256" key="2">
    <source>
        <dbReference type="ARBA" id="ARBA00022737"/>
    </source>
</evidence>
<sequence length="194" mass="22545">AIKKEITLLILQYLKDENLHETAHSLERQTGCFFDVRYFESLVLAGRFDEAENYLSGFTHINHNLHSTMIYFELRKQKFLEALDKKDHVQALNILRNELKDFTGYNEMLYRDATLLMGLDDFRKHGALCTYGDVKIERMYMMDAVKKLLGENPALQGKMQINIPRTSNLVRLVIYGMQAAKEASNALAMRFSRN</sequence>
<reference evidence="4" key="2">
    <citation type="journal article" date="2023" name="Plants (Basel)">
        <title>Annotation of the Turnera subulata (Passifloraceae) Draft Genome Reveals the S-Locus Evolved after the Divergence of Turneroideae from Passifloroideae in a Stepwise Manner.</title>
        <authorList>
            <person name="Henning P.M."/>
            <person name="Roalson E.H."/>
            <person name="Mir W."/>
            <person name="McCubbin A.G."/>
            <person name="Shore J.S."/>
        </authorList>
    </citation>
    <scope>NUCLEOTIDE SEQUENCE</scope>
    <source>
        <strain evidence="4">F60SS</strain>
    </source>
</reference>
<organism evidence="4 5">
    <name type="scientific">Turnera subulata</name>
    <dbReference type="NCBI Taxonomy" id="218843"/>
    <lineage>
        <taxon>Eukaryota</taxon>
        <taxon>Viridiplantae</taxon>
        <taxon>Streptophyta</taxon>
        <taxon>Embryophyta</taxon>
        <taxon>Tracheophyta</taxon>
        <taxon>Spermatophyta</taxon>
        <taxon>Magnoliopsida</taxon>
        <taxon>eudicotyledons</taxon>
        <taxon>Gunneridae</taxon>
        <taxon>Pentapetalae</taxon>
        <taxon>rosids</taxon>
        <taxon>fabids</taxon>
        <taxon>Malpighiales</taxon>
        <taxon>Passifloraceae</taxon>
        <taxon>Turnera</taxon>
    </lineage>
</organism>
<dbReference type="SMART" id="SM00668">
    <property type="entry name" value="CTLH"/>
    <property type="match status" value="1"/>
</dbReference>
<dbReference type="InterPro" id="IPR054080">
    <property type="entry name" value="TPR1-like_2nd"/>
</dbReference>
<dbReference type="Pfam" id="PF21889">
    <property type="entry name" value="TPR1-like_2nd"/>
    <property type="match status" value="1"/>
</dbReference>
<protein>
    <recommendedName>
        <fullName evidence="3">CTLH domain-containing protein</fullName>
    </recommendedName>
</protein>
<evidence type="ECO:0000259" key="3">
    <source>
        <dbReference type="PROSITE" id="PS50897"/>
    </source>
</evidence>
<accession>A0A9Q0J4C5</accession>
<gene>
    <name evidence="4" type="ORF">Tsubulata_047459</name>
</gene>
<dbReference type="PANTHER" id="PTHR44083">
    <property type="entry name" value="TOPLESS-RELATED PROTEIN 1-RELATED"/>
    <property type="match status" value="1"/>
</dbReference>
<dbReference type="InterPro" id="IPR006595">
    <property type="entry name" value="CTLH_C"/>
</dbReference>